<dbReference type="PANTHER" id="PTHR24220">
    <property type="entry name" value="IMPORT ATP-BINDING PROTEIN"/>
    <property type="match status" value="1"/>
</dbReference>
<dbReference type="SUPFAM" id="SSF52540">
    <property type="entry name" value="P-loop containing nucleoside triphosphate hydrolases"/>
    <property type="match status" value="1"/>
</dbReference>
<keyword evidence="7" id="KW-1185">Reference proteome</keyword>
<dbReference type="GO" id="GO:0098796">
    <property type="term" value="C:membrane protein complex"/>
    <property type="evidence" value="ECO:0007669"/>
    <property type="project" value="UniProtKB-ARBA"/>
</dbReference>
<dbReference type="Proteomes" id="UP000253426">
    <property type="component" value="Unassembled WGS sequence"/>
</dbReference>
<dbReference type="InterPro" id="IPR017871">
    <property type="entry name" value="ABC_transporter-like_CS"/>
</dbReference>
<dbReference type="InterPro" id="IPR003593">
    <property type="entry name" value="AAA+_ATPase"/>
</dbReference>
<dbReference type="PROSITE" id="PS50893">
    <property type="entry name" value="ABC_TRANSPORTER_2"/>
    <property type="match status" value="1"/>
</dbReference>
<comment type="caution">
    <text evidence="6">The sequence shown here is derived from an EMBL/GenBank/DDBJ whole genome shotgun (WGS) entry which is preliminary data.</text>
</comment>
<reference evidence="6 7" key="1">
    <citation type="submission" date="2018-06" db="EMBL/GenBank/DDBJ databases">
        <title>Genomic Encyclopedia of Type Strains, Phase IV (KMG-IV): sequencing the most valuable type-strain genomes for metagenomic binning, comparative biology and taxonomic classification.</title>
        <authorList>
            <person name="Goeker M."/>
        </authorList>
    </citation>
    <scope>NUCLEOTIDE SEQUENCE [LARGE SCALE GENOMIC DNA]</scope>
    <source>
        <strain evidence="6 7">DSM 25532</strain>
    </source>
</reference>
<dbReference type="InterPro" id="IPR003439">
    <property type="entry name" value="ABC_transporter-like_ATP-bd"/>
</dbReference>
<evidence type="ECO:0000256" key="4">
    <source>
        <dbReference type="ARBA" id="ARBA00038388"/>
    </source>
</evidence>
<dbReference type="FunFam" id="3.40.50.300:FF:000032">
    <property type="entry name" value="Export ABC transporter ATP-binding protein"/>
    <property type="match status" value="1"/>
</dbReference>
<protein>
    <submittedName>
        <fullName evidence="6">Lipoprotein-releasing system ATP-binding protein</fullName>
    </submittedName>
</protein>
<dbReference type="GO" id="GO:0005886">
    <property type="term" value="C:plasma membrane"/>
    <property type="evidence" value="ECO:0007669"/>
    <property type="project" value="TreeGrafter"/>
</dbReference>
<dbReference type="EMBL" id="QNRR01000002">
    <property type="protein sequence ID" value="RBP46203.1"/>
    <property type="molecule type" value="Genomic_DNA"/>
</dbReference>
<evidence type="ECO:0000256" key="1">
    <source>
        <dbReference type="ARBA" id="ARBA00022448"/>
    </source>
</evidence>
<dbReference type="GO" id="GO:0016887">
    <property type="term" value="F:ATP hydrolysis activity"/>
    <property type="evidence" value="ECO:0007669"/>
    <property type="project" value="InterPro"/>
</dbReference>
<dbReference type="PROSITE" id="PS00211">
    <property type="entry name" value="ABC_TRANSPORTER_1"/>
    <property type="match status" value="1"/>
</dbReference>
<keyword evidence="3 6" id="KW-0067">ATP-binding</keyword>
<dbReference type="InterPro" id="IPR015854">
    <property type="entry name" value="ABC_transpr_LolD-like"/>
</dbReference>
<sequence>MPLLELRHVSKSYVEPAAGATVPVLKDISFTLEKGESVAIVGPSGCGKSTLLNILGTLDEPDGGEYLFNGESLKGASVEKLSLLRSKHIGFIFQLHHLLPQCTVLENVLLPTLALKPAPNPKVVRDHAMDLLSKVGLEPRAGYRPAQLSGGERQRVAVVRALINSPHLVLADEPTGALDEENADTLTKLMIDLVENIGISLVLVTHQPAQAQRMKRVLKLHTGNLES</sequence>
<dbReference type="InterPro" id="IPR017911">
    <property type="entry name" value="MacB-like_ATP-bd"/>
</dbReference>
<keyword evidence="6" id="KW-0449">Lipoprotein</keyword>
<evidence type="ECO:0000259" key="5">
    <source>
        <dbReference type="PROSITE" id="PS50893"/>
    </source>
</evidence>
<dbReference type="AlphaFoldDB" id="A0A366HTF2"/>
<dbReference type="OrthoDB" id="9783924at2"/>
<dbReference type="Gene3D" id="3.40.50.300">
    <property type="entry name" value="P-loop containing nucleotide triphosphate hydrolases"/>
    <property type="match status" value="1"/>
</dbReference>
<keyword evidence="2" id="KW-0547">Nucleotide-binding</keyword>
<dbReference type="InterPro" id="IPR027417">
    <property type="entry name" value="P-loop_NTPase"/>
</dbReference>
<name>A0A366HTF2_9BACT</name>
<evidence type="ECO:0000256" key="3">
    <source>
        <dbReference type="ARBA" id="ARBA00022840"/>
    </source>
</evidence>
<comment type="similarity">
    <text evidence="4">Belongs to the ABC transporter superfamily. Macrolide exporter (TC 3.A.1.122) family.</text>
</comment>
<evidence type="ECO:0000313" key="7">
    <source>
        <dbReference type="Proteomes" id="UP000253426"/>
    </source>
</evidence>
<evidence type="ECO:0000256" key="2">
    <source>
        <dbReference type="ARBA" id="ARBA00022741"/>
    </source>
</evidence>
<keyword evidence="1" id="KW-0813">Transport</keyword>
<organism evidence="6 7">
    <name type="scientific">Roseimicrobium gellanilyticum</name>
    <dbReference type="NCBI Taxonomy" id="748857"/>
    <lineage>
        <taxon>Bacteria</taxon>
        <taxon>Pseudomonadati</taxon>
        <taxon>Verrucomicrobiota</taxon>
        <taxon>Verrucomicrobiia</taxon>
        <taxon>Verrucomicrobiales</taxon>
        <taxon>Verrucomicrobiaceae</taxon>
        <taxon>Roseimicrobium</taxon>
    </lineage>
</organism>
<proteinExistence type="inferred from homology"/>
<dbReference type="GO" id="GO:0005524">
    <property type="term" value="F:ATP binding"/>
    <property type="evidence" value="ECO:0007669"/>
    <property type="project" value="UniProtKB-KW"/>
</dbReference>
<feature type="domain" description="ABC transporter" evidence="5">
    <location>
        <begin position="4"/>
        <end position="227"/>
    </location>
</feature>
<dbReference type="GO" id="GO:0022857">
    <property type="term" value="F:transmembrane transporter activity"/>
    <property type="evidence" value="ECO:0007669"/>
    <property type="project" value="TreeGrafter"/>
</dbReference>
<dbReference type="CDD" id="cd03255">
    <property type="entry name" value="ABC_MJ0796_LolCDE_FtsE"/>
    <property type="match status" value="1"/>
</dbReference>
<dbReference type="Pfam" id="PF00005">
    <property type="entry name" value="ABC_tran"/>
    <property type="match status" value="1"/>
</dbReference>
<dbReference type="PANTHER" id="PTHR24220:SF689">
    <property type="entry name" value="LIPOPROTEIN-RELEASING SYSTEM ATP-BINDING PROTEIN LOLD"/>
    <property type="match status" value="1"/>
</dbReference>
<dbReference type="SMART" id="SM00382">
    <property type="entry name" value="AAA"/>
    <property type="match status" value="1"/>
</dbReference>
<accession>A0A366HTF2</accession>
<dbReference type="RefSeq" id="WP_113957733.1">
    <property type="nucleotide sequence ID" value="NZ_QNRR01000002.1"/>
</dbReference>
<evidence type="ECO:0000313" key="6">
    <source>
        <dbReference type="EMBL" id="RBP46203.1"/>
    </source>
</evidence>
<gene>
    <name evidence="6" type="ORF">DES53_102589</name>
</gene>